<name>A0A940SWK5_9ENTE</name>
<evidence type="ECO:0000313" key="2">
    <source>
        <dbReference type="Proteomes" id="UP000674938"/>
    </source>
</evidence>
<comment type="caution">
    <text evidence="1">The sequence shown here is derived from an EMBL/GenBank/DDBJ whole genome shotgun (WGS) entry which is preliminary data.</text>
</comment>
<dbReference type="EMBL" id="JAEEGA010000009">
    <property type="protein sequence ID" value="MBP1042236.1"/>
    <property type="molecule type" value="Genomic_DNA"/>
</dbReference>
<dbReference type="RefSeq" id="WP_209529233.1">
    <property type="nucleotide sequence ID" value="NZ_JAEEGA010000009.1"/>
</dbReference>
<organism evidence="1 2">
    <name type="scientific">Vagococcus allomyrinae</name>
    <dbReference type="NCBI Taxonomy" id="2794353"/>
    <lineage>
        <taxon>Bacteria</taxon>
        <taxon>Bacillati</taxon>
        <taxon>Bacillota</taxon>
        <taxon>Bacilli</taxon>
        <taxon>Lactobacillales</taxon>
        <taxon>Enterococcaceae</taxon>
        <taxon>Vagococcus</taxon>
    </lineage>
</organism>
<accession>A0A940SWK5</accession>
<sequence>MAKEHTFLTDLVDMGYEPIENRAIVVRFQPKNLSGEIADFFSVDNYYVLQICKEELVLLPVYLHKWKGTFQTNRDDLLAIPFTTIKEITSEENGVNYLLTIRLDEQTMAFKVQQKELSGFRTSGAIGAEANFWGTRVKNWHKDNFDHTLADLLALTK</sequence>
<reference evidence="1" key="1">
    <citation type="submission" date="2020-12" db="EMBL/GenBank/DDBJ databases">
        <title>Vagococcus allomyrinae sp. nov. and Enterococcus lavae sp. nov., isolated from the larvae of Allomyrina dichotoma.</title>
        <authorList>
            <person name="Lee S.D."/>
        </authorList>
    </citation>
    <scope>NUCLEOTIDE SEQUENCE</scope>
    <source>
        <strain evidence="1">BWB3-3</strain>
    </source>
</reference>
<dbReference type="AlphaFoldDB" id="A0A940SWK5"/>
<gene>
    <name evidence="1" type="ORF">I6N95_14550</name>
</gene>
<proteinExistence type="predicted"/>
<evidence type="ECO:0000313" key="1">
    <source>
        <dbReference type="EMBL" id="MBP1042236.1"/>
    </source>
</evidence>
<dbReference type="Proteomes" id="UP000674938">
    <property type="component" value="Unassembled WGS sequence"/>
</dbReference>
<protein>
    <submittedName>
        <fullName evidence="1">Uncharacterized protein</fullName>
    </submittedName>
</protein>
<keyword evidence="2" id="KW-1185">Reference proteome</keyword>